<dbReference type="PANTHER" id="PTHR31228">
    <property type="entry name" value="CYSTATIN/MONELLIN SUPERFAMILY PROTEIN"/>
    <property type="match status" value="1"/>
</dbReference>
<dbReference type="AlphaFoldDB" id="R0GZG6"/>
<gene>
    <name evidence="1" type="ORF">CARUB_v10002941mg</name>
</gene>
<protein>
    <recommendedName>
        <fullName evidence="3">Cystatin domain-containing protein</fullName>
    </recommendedName>
</protein>
<accession>R0GZG6</accession>
<dbReference type="InterPro" id="IPR006525">
    <property type="entry name" value="Cystatin-related_pln"/>
</dbReference>
<evidence type="ECO:0000313" key="2">
    <source>
        <dbReference type="Proteomes" id="UP000029121"/>
    </source>
</evidence>
<dbReference type="Proteomes" id="UP000029121">
    <property type="component" value="Unassembled WGS sequence"/>
</dbReference>
<name>R0GZG6_9BRAS</name>
<evidence type="ECO:0000313" key="1">
    <source>
        <dbReference type="EMBL" id="EOA22334.1"/>
    </source>
</evidence>
<proteinExistence type="predicted"/>
<dbReference type="EMBL" id="KB870810">
    <property type="protein sequence ID" value="EOA22334.1"/>
    <property type="molecule type" value="Genomic_DNA"/>
</dbReference>
<reference evidence="2" key="1">
    <citation type="journal article" date="2013" name="Nat. Genet.">
        <title>The Capsella rubella genome and the genomic consequences of rapid mating system evolution.</title>
        <authorList>
            <person name="Slotte T."/>
            <person name="Hazzouri K.M."/>
            <person name="Agren J.A."/>
            <person name="Koenig D."/>
            <person name="Maumus F."/>
            <person name="Guo Y.L."/>
            <person name="Steige K."/>
            <person name="Platts A.E."/>
            <person name="Escobar J.S."/>
            <person name="Newman L.K."/>
            <person name="Wang W."/>
            <person name="Mandakova T."/>
            <person name="Vello E."/>
            <person name="Smith L.M."/>
            <person name="Henz S.R."/>
            <person name="Steffen J."/>
            <person name="Takuno S."/>
            <person name="Brandvain Y."/>
            <person name="Coop G."/>
            <person name="Andolfatto P."/>
            <person name="Hu T.T."/>
            <person name="Blanchette M."/>
            <person name="Clark R.M."/>
            <person name="Quesneville H."/>
            <person name="Nordborg M."/>
            <person name="Gaut B.S."/>
            <person name="Lysak M.A."/>
            <person name="Jenkins J."/>
            <person name="Grimwood J."/>
            <person name="Chapman J."/>
            <person name="Prochnik S."/>
            <person name="Shu S."/>
            <person name="Rokhsar D."/>
            <person name="Schmutz J."/>
            <person name="Weigel D."/>
            <person name="Wright S.I."/>
        </authorList>
    </citation>
    <scope>NUCLEOTIDE SEQUENCE [LARGE SCALE GENOMIC DNA]</scope>
    <source>
        <strain evidence="2">cv. Monte Gargano</strain>
    </source>
</reference>
<organism evidence="1 2">
    <name type="scientific">Capsella rubella</name>
    <dbReference type="NCBI Taxonomy" id="81985"/>
    <lineage>
        <taxon>Eukaryota</taxon>
        <taxon>Viridiplantae</taxon>
        <taxon>Streptophyta</taxon>
        <taxon>Embryophyta</taxon>
        <taxon>Tracheophyta</taxon>
        <taxon>Spermatophyta</taxon>
        <taxon>Magnoliopsida</taxon>
        <taxon>eudicotyledons</taxon>
        <taxon>Gunneridae</taxon>
        <taxon>Pentapetalae</taxon>
        <taxon>rosids</taxon>
        <taxon>malvids</taxon>
        <taxon>Brassicales</taxon>
        <taxon>Brassicaceae</taxon>
        <taxon>Camelineae</taxon>
        <taxon>Capsella</taxon>
    </lineage>
</organism>
<evidence type="ECO:0008006" key="3">
    <source>
        <dbReference type="Google" id="ProtNLM"/>
    </source>
</evidence>
<dbReference type="PANTHER" id="PTHR31228:SF22">
    <property type="entry name" value="CYSTATIN_MONELLIN SUPERFAMILY PROTEIN"/>
    <property type="match status" value="1"/>
</dbReference>
<dbReference type="NCBIfam" id="TIGR01638">
    <property type="entry name" value="Atha_cystat_rel"/>
    <property type="match status" value="1"/>
</dbReference>
<keyword evidence="2" id="KW-1185">Reference proteome</keyword>
<sequence>MPSPPIDTERCDLPKTTCDDDIYDSEEEQFHLFDEELEKGWVYYIIVNLVVQGTSLEVDKILSANFHPSAGVTYYISFQVSDPSDANHQTKPYRAVVRYGTGDIDVRSCEPKPPSS</sequence>